<organism evidence="3 4">
    <name type="scientific">Archangium gephyra</name>
    <dbReference type="NCBI Taxonomy" id="48"/>
    <lineage>
        <taxon>Bacteria</taxon>
        <taxon>Pseudomonadati</taxon>
        <taxon>Myxococcota</taxon>
        <taxon>Myxococcia</taxon>
        <taxon>Myxococcales</taxon>
        <taxon>Cystobacterineae</taxon>
        <taxon>Archangiaceae</taxon>
        <taxon>Archangium</taxon>
    </lineage>
</organism>
<dbReference type="GO" id="GO:0005829">
    <property type="term" value="C:cytosol"/>
    <property type="evidence" value="ECO:0007669"/>
    <property type="project" value="TreeGrafter"/>
</dbReference>
<proteinExistence type="predicted"/>
<keyword evidence="2 3" id="KW-0808">Transferase</keyword>
<dbReference type="InterPro" id="IPR051199">
    <property type="entry name" value="LPS_LOS_Heptosyltrfase"/>
</dbReference>
<dbReference type="PANTHER" id="PTHR30160">
    <property type="entry name" value="TETRAACYLDISACCHARIDE 4'-KINASE-RELATED"/>
    <property type="match status" value="1"/>
</dbReference>
<dbReference type="EMBL" id="QFQP01000001">
    <property type="protein sequence ID" value="PZR18803.1"/>
    <property type="molecule type" value="Genomic_DNA"/>
</dbReference>
<gene>
    <name evidence="3" type="ORF">DI536_02680</name>
</gene>
<name>A0A2W5TZY1_9BACT</name>
<dbReference type="Proteomes" id="UP000249061">
    <property type="component" value="Unassembled WGS sequence"/>
</dbReference>
<evidence type="ECO:0000313" key="4">
    <source>
        <dbReference type="Proteomes" id="UP000249061"/>
    </source>
</evidence>
<evidence type="ECO:0000256" key="1">
    <source>
        <dbReference type="ARBA" id="ARBA00022676"/>
    </source>
</evidence>
<dbReference type="Gene3D" id="3.40.50.2000">
    <property type="entry name" value="Glycogen Phosphorylase B"/>
    <property type="match status" value="2"/>
</dbReference>
<dbReference type="InterPro" id="IPR002201">
    <property type="entry name" value="Glyco_trans_9"/>
</dbReference>
<dbReference type="Pfam" id="PF01075">
    <property type="entry name" value="Glyco_transf_9"/>
    <property type="match status" value="1"/>
</dbReference>
<accession>A0A2W5TZY1</accession>
<dbReference type="GO" id="GO:0008713">
    <property type="term" value="F:ADP-heptose-lipopolysaccharide heptosyltransferase activity"/>
    <property type="evidence" value="ECO:0007669"/>
    <property type="project" value="TreeGrafter"/>
</dbReference>
<dbReference type="CDD" id="cd03789">
    <property type="entry name" value="GT9_LPS_heptosyltransferase"/>
    <property type="match status" value="1"/>
</dbReference>
<dbReference type="SUPFAM" id="SSF53756">
    <property type="entry name" value="UDP-Glycosyltransferase/glycogen phosphorylase"/>
    <property type="match status" value="1"/>
</dbReference>
<protein>
    <submittedName>
        <fullName evidence="3">Glycosyl transferase family 1</fullName>
    </submittedName>
</protein>
<sequence length="325" mass="34650">MKSILLIRYSALGDVVLATSVVAPLRTKYPGVRIEWLTDRPFAGLLDGVVDRVITFSRKDKSTRAAALAEVKGRFDLAIDLQNKVWSMRVARAAAPKRLRFVRRTPLQALASLFGSDVVLDGAHQTLLYARAAELSSPGPLHVANAESKRAAELLPDDAKWVAVAPGAAWETKRWPAERLARVASALCADGYKIALVGGPMDGALLDTLRPHADVDLSGESLAVLASCLARAQLLIGNDSGLVHVASAQGTPTVALFGPTSVNRWSPRDPGVAVSLGLGCSPCSNHGTHVCPLGHHDCMQKLGVDQVLSAARDRLSRGRSSPDRR</sequence>
<keyword evidence="1" id="KW-0328">Glycosyltransferase</keyword>
<reference evidence="3 4" key="1">
    <citation type="submission" date="2017-08" db="EMBL/GenBank/DDBJ databases">
        <title>Infants hospitalized years apart are colonized by the same room-sourced microbial strains.</title>
        <authorList>
            <person name="Brooks B."/>
            <person name="Olm M.R."/>
            <person name="Firek B.A."/>
            <person name="Baker R."/>
            <person name="Thomas B.C."/>
            <person name="Morowitz M.J."/>
            <person name="Banfield J.F."/>
        </authorList>
    </citation>
    <scope>NUCLEOTIDE SEQUENCE [LARGE SCALE GENOMIC DNA]</scope>
    <source>
        <strain evidence="3">S2_003_000_R2_14</strain>
    </source>
</reference>
<evidence type="ECO:0000256" key="2">
    <source>
        <dbReference type="ARBA" id="ARBA00022679"/>
    </source>
</evidence>
<dbReference type="GO" id="GO:0009244">
    <property type="term" value="P:lipopolysaccharide core region biosynthetic process"/>
    <property type="evidence" value="ECO:0007669"/>
    <property type="project" value="TreeGrafter"/>
</dbReference>
<dbReference type="AlphaFoldDB" id="A0A2W5TZY1"/>
<comment type="caution">
    <text evidence="3">The sequence shown here is derived from an EMBL/GenBank/DDBJ whole genome shotgun (WGS) entry which is preliminary data.</text>
</comment>
<evidence type="ECO:0000313" key="3">
    <source>
        <dbReference type="EMBL" id="PZR18803.1"/>
    </source>
</evidence>